<gene>
    <name evidence="7" type="ORF">B1A_20736</name>
</gene>
<dbReference type="AlphaFoldDB" id="T0ZKX6"/>
<dbReference type="NCBIfam" id="TIGR02937">
    <property type="entry name" value="sigma70-ECF"/>
    <property type="match status" value="1"/>
</dbReference>
<name>T0ZKX6_9ZZZZ</name>
<comment type="similarity">
    <text evidence="1">Belongs to the sigma-70 factor family. ECF subfamily.</text>
</comment>
<dbReference type="GO" id="GO:0003677">
    <property type="term" value="F:DNA binding"/>
    <property type="evidence" value="ECO:0007669"/>
    <property type="project" value="InterPro"/>
</dbReference>
<keyword evidence="3" id="KW-0731">Sigma factor</keyword>
<accession>T0ZKX6</accession>
<evidence type="ECO:0000256" key="4">
    <source>
        <dbReference type="ARBA" id="ARBA00023163"/>
    </source>
</evidence>
<dbReference type="GO" id="GO:0006352">
    <property type="term" value="P:DNA-templated transcription initiation"/>
    <property type="evidence" value="ECO:0007669"/>
    <property type="project" value="InterPro"/>
</dbReference>
<dbReference type="SUPFAM" id="SSF88659">
    <property type="entry name" value="Sigma3 and sigma4 domains of RNA polymerase sigma factors"/>
    <property type="match status" value="1"/>
</dbReference>
<feature type="domain" description="RNA polymerase sigma-70 region 2" evidence="5">
    <location>
        <begin position="17"/>
        <end position="73"/>
    </location>
</feature>
<evidence type="ECO:0000259" key="6">
    <source>
        <dbReference type="Pfam" id="PF08281"/>
    </source>
</evidence>
<evidence type="ECO:0000256" key="1">
    <source>
        <dbReference type="ARBA" id="ARBA00010641"/>
    </source>
</evidence>
<sequence length="169" mass="18996">MSPPKERALARPPGFARLLQLLRRHGRSPEDAEDLIQEAFLRLTEYCRREEVRNEAGFLQRTVINLSISRHRADCRHPAAGQPVEELAEILPLVDSTPTPDEVLAAQQRLNEVRKVLEAISPRTRDIYLAHRAGYSYEELAAAYGVSISTIEKSVARAVVALMDLRDAT</sequence>
<dbReference type="PANTHER" id="PTHR43133:SF63">
    <property type="entry name" value="RNA POLYMERASE SIGMA FACTOR FECI-RELATED"/>
    <property type="match status" value="1"/>
</dbReference>
<proteinExistence type="inferred from homology"/>
<dbReference type="GO" id="GO:0016987">
    <property type="term" value="F:sigma factor activity"/>
    <property type="evidence" value="ECO:0007669"/>
    <property type="project" value="UniProtKB-KW"/>
</dbReference>
<dbReference type="InterPro" id="IPR039425">
    <property type="entry name" value="RNA_pol_sigma-70-like"/>
</dbReference>
<dbReference type="InterPro" id="IPR013325">
    <property type="entry name" value="RNA_pol_sigma_r2"/>
</dbReference>
<evidence type="ECO:0000313" key="7">
    <source>
        <dbReference type="EMBL" id="EQD29389.1"/>
    </source>
</evidence>
<dbReference type="PANTHER" id="PTHR43133">
    <property type="entry name" value="RNA POLYMERASE ECF-TYPE SIGMA FACTO"/>
    <property type="match status" value="1"/>
</dbReference>
<keyword evidence="2" id="KW-0805">Transcription regulation</keyword>
<dbReference type="InterPro" id="IPR036388">
    <property type="entry name" value="WH-like_DNA-bd_sf"/>
</dbReference>
<evidence type="ECO:0000259" key="5">
    <source>
        <dbReference type="Pfam" id="PF04542"/>
    </source>
</evidence>
<dbReference type="Pfam" id="PF04542">
    <property type="entry name" value="Sigma70_r2"/>
    <property type="match status" value="1"/>
</dbReference>
<dbReference type="SUPFAM" id="SSF88946">
    <property type="entry name" value="Sigma2 domain of RNA polymerase sigma factors"/>
    <property type="match status" value="1"/>
</dbReference>
<evidence type="ECO:0000256" key="2">
    <source>
        <dbReference type="ARBA" id="ARBA00023015"/>
    </source>
</evidence>
<reference evidence="7" key="2">
    <citation type="journal article" date="2014" name="ISME J.">
        <title>Microbial stratification in low pH oxic and suboxic macroscopic growths along an acid mine drainage.</title>
        <authorList>
            <person name="Mendez-Garcia C."/>
            <person name="Mesa V."/>
            <person name="Sprenger R.R."/>
            <person name="Richter M."/>
            <person name="Diez M.S."/>
            <person name="Solano J."/>
            <person name="Bargiela R."/>
            <person name="Golyshina O.V."/>
            <person name="Manteca A."/>
            <person name="Ramos J.L."/>
            <person name="Gallego J.R."/>
            <person name="Llorente I."/>
            <person name="Martins Dos Santos V.A."/>
            <person name="Jensen O.N."/>
            <person name="Pelaez A.I."/>
            <person name="Sanchez J."/>
            <person name="Ferrer M."/>
        </authorList>
    </citation>
    <scope>NUCLEOTIDE SEQUENCE</scope>
</reference>
<dbReference type="EMBL" id="AUZX01015309">
    <property type="protein sequence ID" value="EQD29389.1"/>
    <property type="molecule type" value="Genomic_DNA"/>
</dbReference>
<dbReference type="InterPro" id="IPR013249">
    <property type="entry name" value="RNA_pol_sigma70_r4_t2"/>
</dbReference>
<keyword evidence="4" id="KW-0804">Transcription</keyword>
<dbReference type="Gene3D" id="1.10.1740.10">
    <property type="match status" value="1"/>
</dbReference>
<comment type="caution">
    <text evidence="7">The sequence shown here is derived from an EMBL/GenBank/DDBJ whole genome shotgun (WGS) entry which is preliminary data.</text>
</comment>
<dbReference type="InterPro" id="IPR007627">
    <property type="entry name" value="RNA_pol_sigma70_r2"/>
</dbReference>
<organism evidence="7">
    <name type="scientific">mine drainage metagenome</name>
    <dbReference type="NCBI Taxonomy" id="410659"/>
    <lineage>
        <taxon>unclassified sequences</taxon>
        <taxon>metagenomes</taxon>
        <taxon>ecological metagenomes</taxon>
    </lineage>
</organism>
<dbReference type="InterPro" id="IPR014284">
    <property type="entry name" value="RNA_pol_sigma-70_dom"/>
</dbReference>
<feature type="domain" description="RNA polymerase sigma factor 70 region 4 type 2" evidence="6">
    <location>
        <begin position="111"/>
        <end position="162"/>
    </location>
</feature>
<dbReference type="InterPro" id="IPR013324">
    <property type="entry name" value="RNA_pol_sigma_r3/r4-like"/>
</dbReference>
<protein>
    <submittedName>
        <fullName evidence="7">RNA polymerase sigma-70 domain protein</fullName>
    </submittedName>
</protein>
<evidence type="ECO:0000256" key="3">
    <source>
        <dbReference type="ARBA" id="ARBA00023082"/>
    </source>
</evidence>
<reference evidence="7" key="1">
    <citation type="submission" date="2013-08" db="EMBL/GenBank/DDBJ databases">
        <authorList>
            <person name="Mendez C."/>
            <person name="Richter M."/>
            <person name="Ferrer M."/>
            <person name="Sanchez J."/>
        </authorList>
    </citation>
    <scope>NUCLEOTIDE SEQUENCE</scope>
</reference>
<dbReference type="Pfam" id="PF08281">
    <property type="entry name" value="Sigma70_r4_2"/>
    <property type="match status" value="1"/>
</dbReference>
<dbReference type="Gene3D" id="1.10.10.10">
    <property type="entry name" value="Winged helix-like DNA-binding domain superfamily/Winged helix DNA-binding domain"/>
    <property type="match status" value="1"/>
</dbReference>